<dbReference type="PANTHER" id="PTHR32309:SF13">
    <property type="entry name" value="FERRIC ENTEROBACTIN TRANSPORT PROTEIN FEPE"/>
    <property type="match status" value="1"/>
</dbReference>
<dbReference type="AlphaFoldDB" id="A0A4R2CF10"/>
<keyword evidence="1" id="KW-0175">Coiled coil</keyword>
<reference evidence="3 4" key="1">
    <citation type="submission" date="2019-03" db="EMBL/GenBank/DDBJ databases">
        <title>Genomic Encyclopedia of Type Strains, Phase IV (KMG-IV): sequencing the most valuable type-strain genomes for metagenomic binning, comparative biology and taxonomic classification.</title>
        <authorList>
            <person name="Goeker M."/>
        </authorList>
    </citation>
    <scope>NUCLEOTIDE SEQUENCE [LARGE SCALE GENOMIC DNA]</scope>
    <source>
        <strain evidence="3 4">DSM 18401</strain>
    </source>
</reference>
<dbReference type="PANTHER" id="PTHR32309">
    <property type="entry name" value="TYROSINE-PROTEIN KINASE"/>
    <property type="match status" value="1"/>
</dbReference>
<comment type="caution">
    <text evidence="3">The sequence shown here is derived from an EMBL/GenBank/DDBJ whole genome shotgun (WGS) entry which is preliminary data.</text>
</comment>
<dbReference type="InterPro" id="IPR050445">
    <property type="entry name" value="Bact_polysacc_biosynth/exp"/>
</dbReference>
<feature type="coiled-coil region" evidence="1">
    <location>
        <begin position="265"/>
        <end position="357"/>
    </location>
</feature>
<keyword evidence="2" id="KW-0472">Membrane</keyword>
<feature type="transmembrane region" description="Helical" evidence="2">
    <location>
        <begin position="97"/>
        <end position="119"/>
    </location>
</feature>
<sequence length="470" mass="52273">MKDEKAPLVAETPTHVADNTSSLLEIAKRRARQRAAEQKVVKIKQNAGTVRRRIDPNVQDEDNLGSRAETRARAPVDIVSTVLTLPNIPKQTKERPWGLISFALAAILPTIFASLYYLFVATPQYVVETQFSVRGANQASLNALGLTGLVGSSVQAGDSYIVADYIHSAQILPDIKDQTGLDIRTVYSRPSIDFLYRENESRPLDEFRDYWRDMVEISYNSTTGNVTMRVFAFSPSDAKQIADAVLTVSENLVNTLSDKSRRQFIEVANQQVARSEERLRNIRSQITDLRITEQAVDPTAVATMEAAIISSLEQELATLRTRYKALVDSVSRDAPSARVIERQILALEEQLVEQKNRISGDKTGDTGGKTTRSGLEAGRALPEMIDRFTELTVEQEFAVKAYTTSLAALETAMQEAQKQERYFAVYVPPREPEIALYPLGMVNTLIVLAAASCLWLIGYFAVRSVKDHAI</sequence>
<keyword evidence="2" id="KW-0812">Transmembrane</keyword>
<gene>
    <name evidence="3" type="ORF">EV665_11745</name>
</gene>
<evidence type="ECO:0000313" key="4">
    <source>
        <dbReference type="Proteomes" id="UP000295351"/>
    </source>
</evidence>
<organism evidence="3 4">
    <name type="scientific">Shinella granuli</name>
    <dbReference type="NCBI Taxonomy" id="323621"/>
    <lineage>
        <taxon>Bacteria</taxon>
        <taxon>Pseudomonadati</taxon>
        <taxon>Pseudomonadota</taxon>
        <taxon>Alphaproteobacteria</taxon>
        <taxon>Hyphomicrobiales</taxon>
        <taxon>Rhizobiaceae</taxon>
        <taxon>Shinella</taxon>
    </lineage>
</organism>
<dbReference type="GO" id="GO:0005886">
    <property type="term" value="C:plasma membrane"/>
    <property type="evidence" value="ECO:0007669"/>
    <property type="project" value="TreeGrafter"/>
</dbReference>
<dbReference type="GO" id="GO:0004713">
    <property type="term" value="F:protein tyrosine kinase activity"/>
    <property type="evidence" value="ECO:0007669"/>
    <property type="project" value="TreeGrafter"/>
</dbReference>
<evidence type="ECO:0000256" key="2">
    <source>
        <dbReference type="SAM" id="Phobius"/>
    </source>
</evidence>
<accession>A0A4R2CF10</accession>
<evidence type="ECO:0000313" key="3">
    <source>
        <dbReference type="EMBL" id="TCN39417.1"/>
    </source>
</evidence>
<dbReference type="EMBL" id="SLVX01000017">
    <property type="protein sequence ID" value="TCN39417.1"/>
    <property type="molecule type" value="Genomic_DNA"/>
</dbReference>
<keyword evidence="2" id="KW-1133">Transmembrane helix</keyword>
<dbReference type="Proteomes" id="UP000295351">
    <property type="component" value="Unassembled WGS sequence"/>
</dbReference>
<feature type="transmembrane region" description="Helical" evidence="2">
    <location>
        <begin position="436"/>
        <end position="462"/>
    </location>
</feature>
<proteinExistence type="predicted"/>
<dbReference type="RefSeq" id="WP_133035756.1">
    <property type="nucleotide sequence ID" value="NZ_BAABEI010000012.1"/>
</dbReference>
<keyword evidence="4" id="KW-1185">Reference proteome</keyword>
<evidence type="ECO:0000256" key="1">
    <source>
        <dbReference type="SAM" id="Coils"/>
    </source>
</evidence>
<name>A0A4R2CF10_SHIGR</name>
<protein>
    <submittedName>
        <fullName evidence="3">Capsular polysaccharide transport system permease protein</fullName>
    </submittedName>
</protein>